<dbReference type="GO" id="GO:0000160">
    <property type="term" value="P:phosphorelay signal transduction system"/>
    <property type="evidence" value="ECO:0007669"/>
    <property type="project" value="InterPro"/>
</dbReference>
<dbReference type="InterPro" id="IPR036641">
    <property type="entry name" value="HPT_dom_sf"/>
</dbReference>
<comment type="caution">
    <text evidence="1">The sequence shown here is derived from an EMBL/GenBank/DDBJ whole genome shotgun (WGS) entry which is preliminary data.</text>
</comment>
<gene>
    <name evidence="1" type="ORF">SteCoe_28567</name>
</gene>
<protein>
    <submittedName>
        <fullName evidence="1">Uncharacterized protein</fullName>
    </submittedName>
</protein>
<dbReference type="AlphaFoldDB" id="A0A1R2B7Y1"/>
<proteinExistence type="predicted"/>
<reference evidence="1 2" key="1">
    <citation type="submission" date="2016-11" db="EMBL/GenBank/DDBJ databases">
        <title>The macronuclear genome of Stentor coeruleus: a giant cell with tiny introns.</title>
        <authorList>
            <person name="Slabodnick M."/>
            <person name="Ruby J.G."/>
            <person name="Reiff S.B."/>
            <person name="Swart E.C."/>
            <person name="Gosai S."/>
            <person name="Prabakaran S."/>
            <person name="Witkowska E."/>
            <person name="Larue G.E."/>
            <person name="Fisher S."/>
            <person name="Freeman R.M."/>
            <person name="Gunawardena J."/>
            <person name="Chu W."/>
            <person name="Stover N.A."/>
            <person name="Gregory B.D."/>
            <person name="Nowacki M."/>
            <person name="Derisi J."/>
            <person name="Roy S.W."/>
            <person name="Marshall W.F."/>
            <person name="Sood P."/>
        </authorList>
    </citation>
    <scope>NUCLEOTIDE SEQUENCE [LARGE SCALE GENOMIC DNA]</scope>
    <source>
        <strain evidence="1">WM001</strain>
    </source>
</reference>
<name>A0A1R2B7Y1_9CILI</name>
<sequence>MEESSFIKFDEDRKFFSKDLFQHQTNPVLFCKDSQKEHQLLLKRFYETELQSSKKSLLDACTKKDRKELSRLARILKVTSSYIKAVKCVNLSERLEFLSSDWKVPEKQILDSTEELVKHLDCLYRYLSNYFNQGDGDNILKAKSEIKTESSCEGDFKEEMLTLTKKSLVPPKSRLMGIDFSCYYEKDDQIDTLDDFSDQWRCVVL</sequence>
<organism evidence="1 2">
    <name type="scientific">Stentor coeruleus</name>
    <dbReference type="NCBI Taxonomy" id="5963"/>
    <lineage>
        <taxon>Eukaryota</taxon>
        <taxon>Sar</taxon>
        <taxon>Alveolata</taxon>
        <taxon>Ciliophora</taxon>
        <taxon>Postciliodesmatophora</taxon>
        <taxon>Heterotrichea</taxon>
        <taxon>Heterotrichida</taxon>
        <taxon>Stentoridae</taxon>
        <taxon>Stentor</taxon>
    </lineage>
</organism>
<evidence type="ECO:0000313" key="1">
    <source>
        <dbReference type="EMBL" id="OMJ72877.1"/>
    </source>
</evidence>
<dbReference type="SUPFAM" id="SSF47226">
    <property type="entry name" value="Histidine-containing phosphotransfer domain, HPT domain"/>
    <property type="match status" value="1"/>
</dbReference>
<dbReference type="EMBL" id="MPUH01000866">
    <property type="protein sequence ID" value="OMJ72877.1"/>
    <property type="molecule type" value="Genomic_DNA"/>
</dbReference>
<dbReference type="OrthoDB" id="323616at2759"/>
<evidence type="ECO:0000313" key="2">
    <source>
        <dbReference type="Proteomes" id="UP000187209"/>
    </source>
</evidence>
<accession>A0A1R2B7Y1</accession>
<keyword evidence="2" id="KW-1185">Reference proteome</keyword>
<dbReference type="Proteomes" id="UP000187209">
    <property type="component" value="Unassembled WGS sequence"/>
</dbReference>